<dbReference type="InterPro" id="IPR051415">
    <property type="entry name" value="LAAT-1"/>
</dbReference>
<sequence>MAWYILSDHDLPPHCTPTHDFLTRFSIYFGTCVPTPLALISTTLGTLSILSWLFAQMPQIYKNHQIKSTAGLSIFFLTEWLLGDLTNLLGALFTNQAGWQIVVASYYTFVDICLVVQFFWYSYVKPRWAGTSLHSRASSETSDADSDAINALSPINTEFSDGHRQEMLQQSTQTENVKPLGGDDAPLFSPVDYDRRSMDFPEPDKKGFDWTTMASPRTVLAGAAASLTAPGRAAPVMASLISVQAQAQQETSAIALAGTILSWSSTLLYLGSRLPQLYKNWSRKSTAGLSPLLFFAAFMGNLFYSTSLLTNPNAWDDFEPYGGHGWADRDGSDRTDWVLRATPFFLGAAGVLFMDGMMGIQFLMYGEREEELVKVRDGHGHSRWEKVNGWMRGWVPRMGSKSRVVDLAESQRLLAESREIERYHQRYGGVHQSWQ</sequence>
<dbReference type="GO" id="GO:0034488">
    <property type="term" value="P:basic amino acid transmembrane export from vacuole"/>
    <property type="evidence" value="ECO:0007669"/>
    <property type="project" value="TreeGrafter"/>
</dbReference>
<organism evidence="8 9">
    <name type="scientific">Knufia fluminis</name>
    <dbReference type="NCBI Taxonomy" id="191047"/>
    <lineage>
        <taxon>Eukaryota</taxon>
        <taxon>Fungi</taxon>
        <taxon>Dikarya</taxon>
        <taxon>Ascomycota</taxon>
        <taxon>Pezizomycotina</taxon>
        <taxon>Eurotiomycetes</taxon>
        <taxon>Chaetothyriomycetidae</taxon>
        <taxon>Chaetothyriales</taxon>
        <taxon>Trichomeriaceae</taxon>
        <taxon>Knufia</taxon>
    </lineage>
</organism>
<keyword evidence="4 7" id="KW-0472">Membrane</keyword>
<feature type="transmembrane region" description="Helical" evidence="7">
    <location>
        <begin position="27"/>
        <end position="54"/>
    </location>
</feature>
<dbReference type="Gene3D" id="1.20.1280.290">
    <property type="match status" value="2"/>
</dbReference>
<feature type="transmembrane region" description="Helical" evidence="7">
    <location>
        <begin position="74"/>
        <end position="93"/>
    </location>
</feature>
<keyword evidence="2 7" id="KW-0812">Transmembrane</keyword>
<dbReference type="GO" id="GO:0000329">
    <property type="term" value="C:fungal-type vacuole membrane"/>
    <property type="evidence" value="ECO:0007669"/>
    <property type="project" value="TreeGrafter"/>
</dbReference>
<evidence type="ECO:0000256" key="1">
    <source>
        <dbReference type="ARBA" id="ARBA00004141"/>
    </source>
</evidence>
<evidence type="ECO:0000256" key="4">
    <source>
        <dbReference type="ARBA" id="ARBA00023136"/>
    </source>
</evidence>
<dbReference type="GO" id="GO:0015174">
    <property type="term" value="F:basic amino acid transmembrane transporter activity"/>
    <property type="evidence" value="ECO:0007669"/>
    <property type="project" value="TreeGrafter"/>
</dbReference>
<comment type="subcellular location">
    <subcellularLocation>
        <location evidence="1">Membrane</location>
        <topology evidence="1">Multi-pass membrane protein</topology>
    </subcellularLocation>
</comment>
<dbReference type="Pfam" id="PF04193">
    <property type="entry name" value="PQ-loop"/>
    <property type="match status" value="2"/>
</dbReference>
<evidence type="ECO:0000256" key="5">
    <source>
        <dbReference type="ARBA" id="ARBA00038039"/>
    </source>
</evidence>
<keyword evidence="3 7" id="KW-1133">Transmembrane helix</keyword>
<feature type="transmembrane region" description="Helical" evidence="7">
    <location>
        <begin position="344"/>
        <end position="366"/>
    </location>
</feature>
<feature type="transmembrane region" description="Helical" evidence="7">
    <location>
        <begin position="292"/>
        <end position="310"/>
    </location>
</feature>
<dbReference type="EMBL" id="JAKLMC020000006">
    <property type="protein sequence ID" value="KAK5955764.1"/>
    <property type="molecule type" value="Genomic_DNA"/>
</dbReference>
<proteinExistence type="inferred from homology"/>
<comment type="similarity">
    <text evidence="5">Belongs to the laat-1 family.</text>
</comment>
<evidence type="ECO:0008006" key="10">
    <source>
        <dbReference type="Google" id="ProtNLM"/>
    </source>
</evidence>
<evidence type="ECO:0000256" key="3">
    <source>
        <dbReference type="ARBA" id="ARBA00022989"/>
    </source>
</evidence>
<evidence type="ECO:0000313" key="8">
    <source>
        <dbReference type="EMBL" id="KAK5955764.1"/>
    </source>
</evidence>
<evidence type="ECO:0000256" key="6">
    <source>
        <dbReference type="ARBA" id="ARBA00050768"/>
    </source>
</evidence>
<gene>
    <name evidence="8" type="ORF">OHC33_003405</name>
</gene>
<dbReference type="PANTHER" id="PTHR16201:SF34">
    <property type="entry name" value="LYSOSOMAL AMINO ACID TRANSPORTER 1"/>
    <property type="match status" value="1"/>
</dbReference>
<protein>
    <recommendedName>
        <fullName evidence="10">PQ loop repeat protein</fullName>
    </recommendedName>
</protein>
<evidence type="ECO:0000256" key="2">
    <source>
        <dbReference type="ARBA" id="ARBA00022692"/>
    </source>
</evidence>
<evidence type="ECO:0000256" key="7">
    <source>
        <dbReference type="SAM" id="Phobius"/>
    </source>
</evidence>
<dbReference type="InterPro" id="IPR006603">
    <property type="entry name" value="PQ-loop_rpt"/>
</dbReference>
<dbReference type="AlphaFoldDB" id="A0AAN8EHF9"/>
<dbReference type="FunFam" id="1.20.1280.290:FF:000009">
    <property type="entry name" value="PQ loop repeat family protein"/>
    <property type="match status" value="1"/>
</dbReference>
<evidence type="ECO:0000313" key="9">
    <source>
        <dbReference type="Proteomes" id="UP001316803"/>
    </source>
</evidence>
<dbReference type="Proteomes" id="UP001316803">
    <property type="component" value="Unassembled WGS sequence"/>
</dbReference>
<comment type="catalytic activity">
    <reaction evidence="6">
        <text>L-histidine(out) + L-arginine(in) = L-histidine(in) + L-arginine(out)</text>
        <dbReference type="Rhea" id="RHEA:71063"/>
        <dbReference type="ChEBI" id="CHEBI:32682"/>
        <dbReference type="ChEBI" id="CHEBI:57595"/>
    </reaction>
</comment>
<dbReference type="PANTHER" id="PTHR16201">
    <property type="entry name" value="SEVEN TRANSMEMBRANE PROTEIN 1-RELATED"/>
    <property type="match status" value="1"/>
</dbReference>
<name>A0AAN8EHF9_9EURO</name>
<comment type="caution">
    <text evidence="8">The sequence shown here is derived from an EMBL/GenBank/DDBJ whole genome shotgun (WGS) entry which is preliminary data.</text>
</comment>
<accession>A0AAN8EHF9</accession>
<feature type="transmembrane region" description="Helical" evidence="7">
    <location>
        <begin position="99"/>
        <end position="121"/>
    </location>
</feature>
<dbReference type="SMART" id="SM00679">
    <property type="entry name" value="CTNS"/>
    <property type="match status" value="2"/>
</dbReference>
<reference evidence="8 9" key="1">
    <citation type="submission" date="2022-12" db="EMBL/GenBank/DDBJ databases">
        <title>Genomic features and morphological characterization of a novel Knufia sp. strain isolated from spacecraft assembly facility.</title>
        <authorList>
            <person name="Teixeira M."/>
            <person name="Chander A.M."/>
            <person name="Stajich J.E."/>
            <person name="Venkateswaran K."/>
        </authorList>
    </citation>
    <scope>NUCLEOTIDE SEQUENCE [LARGE SCALE GENOMIC DNA]</scope>
    <source>
        <strain evidence="8 9">FJI-L2-BK-P2</strain>
    </source>
</reference>
<keyword evidence="9" id="KW-1185">Reference proteome</keyword>